<reference evidence="3" key="2">
    <citation type="submission" date="2010-03" db="EMBL/GenBank/DDBJ databases">
        <title>The genome sequence of Coccidioides posadasii strain Silveira.</title>
        <authorList>
            <consortium name="The Broad Institute Genome Sequencing Center for Infectious Disease"/>
            <person name="Neafsey D."/>
            <person name="Orbach M."/>
            <person name="Henn M.R."/>
            <person name="Cole G.T."/>
            <person name="Galgiani J."/>
            <person name="Gardner M.J."/>
            <person name="Kirkland T.N."/>
            <person name="Taylor J.W."/>
            <person name="Young S.K."/>
            <person name="Zeng Q."/>
            <person name="Koehrsen M."/>
            <person name="Alvarado L."/>
            <person name="Berlin A."/>
            <person name="Borenstein D."/>
            <person name="Chapman S.B."/>
            <person name="Chen Z."/>
            <person name="Engels R."/>
            <person name="Freedman E."/>
            <person name="Gellesch M."/>
            <person name="Goldberg J."/>
            <person name="Griggs A."/>
            <person name="Gujja S."/>
            <person name="Heilman E."/>
            <person name="Heiman D."/>
            <person name="Howarth C."/>
            <person name="Jen D."/>
            <person name="Larson L."/>
            <person name="Mehta T."/>
            <person name="Neiman D."/>
            <person name="Park D."/>
            <person name="Pearson M."/>
            <person name="Richards J."/>
            <person name="Roberts A."/>
            <person name="Saif S."/>
            <person name="Shea T."/>
            <person name="Shenoy N."/>
            <person name="Sisk P."/>
            <person name="Stolte C."/>
            <person name="Sykes S."/>
            <person name="Walk T."/>
            <person name="White J."/>
            <person name="Yandava C."/>
            <person name="Haas B."/>
            <person name="Nusbaum C."/>
            <person name="Birren B."/>
        </authorList>
    </citation>
    <scope>NUCLEOTIDE SEQUENCE [LARGE SCALE GENOMIC DNA]</scope>
    <source>
        <strain evidence="3">RMSCC 757 / Silveira</strain>
    </source>
</reference>
<dbReference type="HOGENOM" id="CLU_2637897_0_0_1"/>
<dbReference type="AlphaFoldDB" id="E9DEY9"/>
<name>E9DEY9_COCPS</name>
<evidence type="ECO:0000313" key="3">
    <source>
        <dbReference type="Proteomes" id="UP000002497"/>
    </source>
</evidence>
<evidence type="ECO:0000313" key="2">
    <source>
        <dbReference type="EMBL" id="EFW15201.1"/>
    </source>
</evidence>
<sequence length="77" mass="8096">MVPGRVLGLAEPIGQRKTRKAYAKGANQPEAIGNTRISVSFQGITQAKAVLPQGIPESTHSQISDHPNAGNVVIVSH</sequence>
<organism evidence="3">
    <name type="scientific">Coccidioides posadasii (strain RMSCC 757 / Silveira)</name>
    <name type="common">Valley fever fungus</name>
    <dbReference type="NCBI Taxonomy" id="443226"/>
    <lineage>
        <taxon>Eukaryota</taxon>
        <taxon>Fungi</taxon>
        <taxon>Dikarya</taxon>
        <taxon>Ascomycota</taxon>
        <taxon>Pezizomycotina</taxon>
        <taxon>Eurotiomycetes</taxon>
        <taxon>Eurotiomycetidae</taxon>
        <taxon>Onygenales</taxon>
        <taxon>Onygenaceae</taxon>
        <taxon>Coccidioides</taxon>
    </lineage>
</organism>
<accession>E9DEY9</accession>
<gene>
    <name evidence="2" type="ORF">CPSG_08389</name>
</gene>
<feature type="region of interest" description="Disordered" evidence="1">
    <location>
        <begin position="57"/>
        <end position="77"/>
    </location>
</feature>
<dbReference type="EMBL" id="GL636502">
    <property type="protein sequence ID" value="EFW15201.1"/>
    <property type="molecule type" value="Genomic_DNA"/>
</dbReference>
<dbReference type="VEuPathDB" id="FungiDB:CPSG_08389"/>
<dbReference type="Proteomes" id="UP000002497">
    <property type="component" value="Unassembled WGS sequence"/>
</dbReference>
<evidence type="ECO:0000256" key="1">
    <source>
        <dbReference type="SAM" id="MobiDB-lite"/>
    </source>
</evidence>
<keyword evidence="3" id="KW-1185">Reference proteome</keyword>
<protein>
    <submittedName>
        <fullName evidence="2">Uncharacterized protein</fullName>
    </submittedName>
</protein>
<proteinExistence type="predicted"/>
<reference evidence="3" key="1">
    <citation type="journal article" date="2010" name="Genome Res.">
        <title>Population genomic sequencing of Coccidioides fungi reveals recent hybridization and transposon control.</title>
        <authorList>
            <person name="Neafsey D.E."/>
            <person name="Barker B.M."/>
            <person name="Sharpton T.J."/>
            <person name="Stajich J.E."/>
            <person name="Park D.J."/>
            <person name="Whiston E."/>
            <person name="Hung C.-Y."/>
            <person name="McMahan C."/>
            <person name="White J."/>
            <person name="Sykes S."/>
            <person name="Heiman D."/>
            <person name="Young S."/>
            <person name="Zeng Q."/>
            <person name="Abouelleil A."/>
            <person name="Aftuck L."/>
            <person name="Bessette D."/>
            <person name="Brown A."/>
            <person name="FitzGerald M."/>
            <person name="Lui A."/>
            <person name="Macdonald J.P."/>
            <person name="Priest M."/>
            <person name="Orbach M.J."/>
            <person name="Galgiani J.N."/>
            <person name="Kirkland T.N."/>
            <person name="Cole G.T."/>
            <person name="Birren B.W."/>
            <person name="Henn M.R."/>
            <person name="Taylor J.W."/>
            <person name="Rounsley S.D."/>
        </authorList>
    </citation>
    <scope>NUCLEOTIDE SEQUENCE [LARGE SCALE GENOMIC DNA]</scope>
    <source>
        <strain evidence="3">RMSCC 757 / Silveira</strain>
    </source>
</reference>